<comment type="caution">
    <text evidence="1">The sequence shown here is derived from an EMBL/GenBank/DDBJ whole genome shotgun (WGS) entry which is preliminary data.</text>
</comment>
<gene>
    <name evidence="1" type="ORF">GBAR_LOCUS6026</name>
</gene>
<dbReference type="EMBL" id="CASHTH010000902">
    <property type="protein sequence ID" value="CAI8008848.1"/>
    <property type="molecule type" value="Genomic_DNA"/>
</dbReference>
<proteinExistence type="predicted"/>
<keyword evidence="2" id="KW-1185">Reference proteome</keyword>
<protein>
    <submittedName>
        <fullName evidence="1">Uncharacterized protein</fullName>
    </submittedName>
</protein>
<accession>A0AA35RCB8</accession>
<name>A0AA35RCB8_GEOBA</name>
<dbReference type="AlphaFoldDB" id="A0AA35RCB8"/>
<sequence>MLRMEIIHQRTRTKDHLKRQTLHSKLTEAEIASTEQQLQAIVTENLHICKLHYILKMAKDLQLECIWMREHQKGPKMDMVEVSRIRENLATQWSNDQKMEEEHKEYCDMILSKTELLSRQVEKRLKQLDHVYNEQLFEEPETLAASHL</sequence>
<organism evidence="1 2">
    <name type="scientific">Geodia barretti</name>
    <name type="common">Barrett's horny sponge</name>
    <dbReference type="NCBI Taxonomy" id="519541"/>
    <lineage>
        <taxon>Eukaryota</taxon>
        <taxon>Metazoa</taxon>
        <taxon>Porifera</taxon>
        <taxon>Demospongiae</taxon>
        <taxon>Heteroscleromorpha</taxon>
        <taxon>Tetractinellida</taxon>
        <taxon>Astrophorina</taxon>
        <taxon>Geodiidae</taxon>
        <taxon>Geodia</taxon>
    </lineage>
</organism>
<evidence type="ECO:0000313" key="2">
    <source>
        <dbReference type="Proteomes" id="UP001174909"/>
    </source>
</evidence>
<reference evidence="1" key="1">
    <citation type="submission" date="2023-03" db="EMBL/GenBank/DDBJ databases">
        <authorList>
            <person name="Steffen K."/>
            <person name="Cardenas P."/>
        </authorList>
    </citation>
    <scope>NUCLEOTIDE SEQUENCE</scope>
</reference>
<evidence type="ECO:0000313" key="1">
    <source>
        <dbReference type="EMBL" id="CAI8008848.1"/>
    </source>
</evidence>
<dbReference type="Proteomes" id="UP001174909">
    <property type="component" value="Unassembled WGS sequence"/>
</dbReference>